<proteinExistence type="predicted"/>
<protein>
    <submittedName>
        <fullName evidence="1">Uncharacterized protein</fullName>
    </submittedName>
</protein>
<dbReference type="AlphaFoldDB" id="A0A239PY00"/>
<evidence type="ECO:0000313" key="2">
    <source>
        <dbReference type="Proteomes" id="UP000198346"/>
    </source>
</evidence>
<gene>
    <name evidence="1" type="ORF">SAMN06297382_2604</name>
</gene>
<accession>A0A239PY00</accession>
<reference evidence="1 2" key="1">
    <citation type="submission" date="2017-07" db="EMBL/GenBank/DDBJ databases">
        <authorList>
            <person name="Sun Z.S."/>
            <person name="Albrecht U."/>
            <person name="Echele G."/>
            <person name="Lee C.C."/>
        </authorList>
    </citation>
    <scope>NUCLEOTIDE SEQUENCE [LARGE SCALE GENOMIC DNA]</scope>
    <source>
        <strain evidence="1 2">CGMCC 1.12710</strain>
    </source>
</reference>
<name>A0A239PY00_9PROT</name>
<sequence length="39" mass="4312">MRGYNDGSGGRADVTVSYPPPLFAIHYFTTHVSEVNHDC</sequence>
<organism evidence="1 2">
    <name type="scientific">Amphiplicatus metriothermophilus</name>
    <dbReference type="NCBI Taxonomy" id="1519374"/>
    <lineage>
        <taxon>Bacteria</taxon>
        <taxon>Pseudomonadati</taxon>
        <taxon>Pseudomonadota</taxon>
        <taxon>Alphaproteobacteria</taxon>
        <taxon>Parvularculales</taxon>
        <taxon>Parvularculaceae</taxon>
        <taxon>Amphiplicatus</taxon>
    </lineage>
</organism>
<evidence type="ECO:0000313" key="1">
    <source>
        <dbReference type="EMBL" id="SNT75191.1"/>
    </source>
</evidence>
<dbReference type="EMBL" id="FZQA01000007">
    <property type="protein sequence ID" value="SNT75191.1"/>
    <property type="molecule type" value="Genomic_DNA"/>
</dbReference>
<keyword evidence="2" id="KW-1185">Reference proteome</keyword>
<dbReference type="Proteomes" id="UP000198346">
    <property type="component" value="Unassembled WGS sequence"/>
</dbReference>